<evidence type="ECO:0000313" key="2">
    <source>
        <dbReference type="Proteomes" id="UP001268809"/>
    </source>
</evidence>
<keyword evidence="2" id="KW-1185">Reference proteome</keyword>
<dbReference type="EMBL" id="OQ845957">
    <property type="protein sequence ID" value="WMU95585.1"/>
    <property type="molecule type" value="Genomic_DNA"/>
</dbReference>
<organism evidence="1 2">
    <name type="scientific">Escherichia phage pEC-M719-6WT.1</name>
    <dbReference type="NCBI Taxonomy" id="3056220"/>
    <lineage>
        <taxon>Viruses</taxon>
        <taxon>Duplodnaviria</taxon>
        <taxon>Heunggongvirae</taxon>
        <taxon>Uroviricota</taxon>
        <taxon>Caudoviricetes</taxon>
        <taxon>Andersonviridae</taxon>
        <taxon>Ounavirinae</taxon>
        <taxon>Mooglevirus</taxon>
        <taxon>Mooglevirus M7196WT1</taxon>
    </lineage>
</organism>
<sequence>MHVPVSLQFLQKIFLKICLTCKTKAFSICIRRASKPTS</sequence>
<dbReference type="Proteomes" id="UP001268809">
    <property type="component" value="Segment"/>
</dbReference>
<accession>A0AA51YCU1</accession>
<reference evidence="1 2" key="1">
    <citation type="submission" date="2023-04" db="EMBL/GenBank/DDBJ databases">
        <authorList>
            <person name="Wang C."/>
            <person name="Guo Z."/>
            <person name="Wang M."/>
            <person name="Wang X."/>
            <person name="Ji F."/>
            <person name="Zhao J."/>
            <person name="Zeng J."/>
            <person name="Zuo J."/>
        </authorList>
    </citation>
    <scope>NUCLEOTIDE SEQUENCE [LARGE SCALE GENOMIC DNA]</scope>
</reference>
<protein>
    <submittedName>
        <fullName evidence="1">Uncharacterized protein</fullName>
    </submittedName>
</protein>
<evidence type="ECO:0000313" key="1">
    <source>
        <dbReference type="EMBL" id="WMU95585.1"/>
    </source>
</evidence>
<proteinExistence type="predicted"/>
<name>A0AA51YCU1_9CAUD</name>